<keyword evidence="2" id="KW-1185">Reference proteome</keyword>
<dbReference type="RefSeq" id="WP_387346151.1">
    <property type="nucleotide sequence ID" value="NZ_JBIAXI010000024.1"/>
</dbReference>
<proteinExistence type="predicted"/>
<gene>
    <name evidence="1" type="ORF">ACFY05_32950</name>
</gene>
<organism evidence="1 2">
    <name type="scientific">Microtetraspora fusca</name>
    <dbReference type="NCBI Taxonomy" id="1997"/>
    <lineage>
        <taxon>Bacteria</taxon>
        <taxon>Bacillati</taxon>
        <taxon>Actinomycetota</taxon>
        <taxon>Actinomycetes</taxon>
        <taxon>Streptosporangiales</taxon>
        <taxon>Streptosporangiaceae</taxon>
        <taxon>Microtetraspora</taxon>
    </lineage>
</organism>
<dbReference type="EMBL" id="JBIAXI010000024">
    <property type="protein sequence ID" value="MFF4777647.1"/>
    <property type="molecule type" value="Genomic_DNA"/>
</dbReference>
<name>A0ABW6VGD3_MICFU</name>
<comment type="caution">
    <text evidence="1">The sequence shown here is derived from an EMBL/GenBank/DDBJ whole genome shotgun (WGS) entry which is preliminary data.</text>
</comment>
<evidence type="ECO:0000313" key="1">
    <source>
        <dbReference type="EMBL" id="MFF4777647.1"/>
    </source>
</evidence>
<dbReference type="Proteomes" id="UP001602119">
    <property type="component" value="Unassembled WGS sequence"/>
</dbReference>
<accession>A0ABW6VGD3</accession>
<sequence>MPSKDPRASLEAATTAAVDLGYTVREADHTDIDGTVMLDCSGHGELIEVHFKANPDSGYLRFAHGFIHYDRSGDRLGTWKGTLAMLQSCARQEI</sequence>
<evidence type="ECO:0000313" key="2">
    <source>
        <dbReference type="Proteomes" id="UP001602119"/>
    </source>
</evidence>
<reference evidence="1 2" key="1">
    <citation type="submission" date="2024-10" db="EMBL/GenBank/DDBJ databases">
        <title>The Natural Products Discovery Center: Release of the First 8490 Sequenced Strains for Exploring Actinobacteria Biosynthetic Diversity.</title>
        <authorList>
            <person name="Kalkreuter E."/>
            <person name="Kautsar S.A."/>
            <person name="Yang D."/>
            <person name="Bader C.D."/>
            <person name="Teijaro C.N."/>
            <person name="Fluegel L."/>
            <person name="Davis C.M."/>
            <person name="Simpson J.R."/>
            <person name="Lauterbach L."/>
            <person name="Steele A.D."/>
            <person name="Gui C."/>
            <person name="Meng S."/>
            <person name="Li G."/>
            <person name="Viehrig K."/>
            <person name="Ye F."/>
            <person name="Su P."/>
            <person name="Kiefer A.F."/>
            <person name="Nichols A."/>
            <person name="Cepeda A.J."/>
            <person name="Yan W."/>
            <person name="Fan B."/>
            <person name="Jiang Y."/>
            <person name="Adhikari A."/>
            <person name="Zheng C.-J."/>
            <person name="Schuster L."/>
            <person name="Cowan T.M."/>
            <person name="Smanski M.J."/>
            <person name="Chevrette M.G."/>
            <person name="De Carvalho L.P.S."/>
            <person name="Shen B."/>
        </authorList>
    </citation>
    <scope>NUCLEOTIDE SEQUENCE [LARGE SCALE GENOMIC DNA]</scope>
    <source>
        <strain evidence="1 2">NPDC001281</strain>
    </source>
</reference>
<protein>
    <submittedName>
        <fullName evidence="1">Uncharacterized protein</fullName>
    </submittedName>
</protein>